<organism evidence="4 5">
    <name type="scientific">Marinilabilia rubra</name>
    <dbReference type="NCBI Taxonomy" id="2162893"/>
    <lineage>
        <taxon>Bacteria</taxon>
        <taxon>Pseudomonadati</taxon>
        <taxon>Bacteroidota</taxon>
        <taxon>Bacteroidia</taxon>
        <taxon>Marinilabiliales</taxon>
        <taxon>Marinilabiliaceae</taxon>
        <taxon>Marinilabilia</taxon>
    </lineage>
</organism>
<protein>
    <submittedName>
        <fullName evidence="4">Response regulator</fullName>
    </submittedName>
</protein>
<dbReference type="PROSITE" id="PS50110">
    <property type="entry name" value="RESPONSE_REGULATORY"/>
    <property type="match status" value="1"/>
</dbReference>
<evidence type="ECO:0000313" key="4">
    <source>
        <dbReference type="EMBL" id="PWE00963.1"/>
    </source>
</evidence>
<comment type="caution">
    <text evidence="4">The sequence shown here is derived from an EMBL/GenBank/DDBJ whole genome shotgun (WGS) entry which is preliminary data.</text>
</comment>
<dbReference type="GO" id="GO:0000160">
    <property type="term" value="P:phosphorelay signal transduction system"/>
    <property type="evidence" value="ECO:0007669"/>
    <property type="project" value="InterPro"/>
</dbReference>
<sequence>MARILVCEDDKLLSRIIERILCGENHEVTLVTDGNSAIDKLRLNHFDLIVSDINMPGKSGMQIVYFIRNIIQLPTPILLTSASSNSDQVRRAKKRGANDFLPKPFAVDRLKRKTNQLLQNHKRLSIISA</sequence>
<dbReference type="PANTHER" id="PTHR44591:SF3">
    <property type="entry name" value="RESPONSE REGULATORY DOMAIN-CONTAINING PROTEIN"/>
    <property type="match status" value="1"/>
</dbReference>
<feature type="modified residue" description="4-aspartylphosphate" evidence="2">
    <location>
        <position position="52"/>
    </location>
</feature>
<reference evidence="4 5" key="1">
    <citation type="submission" date="2018-05" db="EMBL/GenBank/DDBJ databases">
        <title>Marinilabilia rubrum sp. nov., isolated from saltern sediment.</title>
        <authorList>
            <person name="Zhang R."/>
        </authorList>
    </citation>
    <scope>NUCLEOTIDE SEQUENCE [LARGE SCALE GENOMIC DNA]</scope>
    <source>
        <strain evidence="4 5">WTE16</strain>
    </source>
</reference>
<gene>
    <name evidence="4" type="ORF">DDZ16_00275</name>
</gene>
<dbReference type="Gene3D" id="3.40.50.2300">
    <property type="match status" value="1"/>
</dbReference>
<dbReference type="AlphaFoldDB" id="A0A2U2BD50"/>
<evidence type="ECO:0000259" key="3">
    <source>
        <dbReference type="PROSITE" id="PS50110"/>
    </source>
</evidence>
<dbReference type="InterPro" id="IPR011006">
    <property type="entry name" value="CheY-like_superfamily"/>
</dbReference>
<proteinExistence type="predicted"/>
<dbReference type="EMBL" id="QEWP01000001">
    <property type="protein sequence ID" value="PWE00963.1"/>
    <property type="molecule type" value="Genomic_DNA"/>
</dbReference>
<evidence type="ECO:0000256" key="1">
    <source>
        <dbReference type="ARBA" id="ARBA00022553"/>
    </source>
</evidence>
<dbReference type="SUPFAM" id="SSF52172">
    <property type="entry name" value="CheY-like"/>
    <property type="match status" value="1"/>
</dbReference>
<dbReference type="PANTHER" id="PTHR44591">
    <property type="entry name" value="STRESS RESPONSE REGULATOR PROTEIN 1"/>
    <property type="match status" value="1"/>
</dbReference>
<dbReference type="InterPro" id="IPR001789">
    <property type="entry name" value="Sig_transdc_resp-reg_receiver"/>
</dbReference>
<dbReference type="CDD" id="cd00156">
    <property type="entry name" value="REC"/>
    <property type="match status" value="1"/>
</dbReference>
<accession>A0A2U2BD50</accession>
<dbReference type="Pfam" id="PF00072">
    <property type="entry name" value="Response_reg"/>
    <property type="match status" value="1"/>
</dbReference>
<name>A0A2U2BD50_9BACT</name>
<dbReference type="InterPro" id="IPR050595">
    <property type="entry name" value="Bact_response_regulator"/>
</dbReference>
<keyword evidence="5" id="KW-1185">Reference proteome</keyword>
<dbReference type="SMART" id="SM00448">
    <property type="entry name" value="REC"/>
    <property type="match status" value="1"/>
</dbReference>
<dbReference type="Proteomes" id="UP000244956">
    <property type="component" value="Unassembled WGS sequence"/>
</dbReference>
<evidence type="ECO:0000256" key="2">
    <source>
        <dbReference type="PROSITE-ProRule" id="PRU00169"/>
    </source>
</evidence>
<feature type="domain" description="Response regulatory" evidence="3">
    <location>
        <begin position="3"/>
        <end position="118"/>
    </location>
</feature>
<evidence type="ECO:0000313" key="5">
    <source>
        <dbReference type="Proteomes" id="UP000244956"/>
    </source>
</evidence>
<dbReference type="OrthoDB" id="9789181at2"/>
<keyword evidence="1 2" id="KW-0597">Phosphoprotein</keyword>
<dbReference type="RefSeq" id="WP_109262418.1">
    <property type="nucleotide sequence ID" value="NZ_QEWP01000001.1"/>
</dbReference>